<dbReference type="GO" id="GO:0046872">
    <property type="term" value="F:metal ion binding"/>
    <property type="evidence" value="ECO:0007669"/>
    <property type="project" value="UniProtKB-KW"/>
</dbReference>
<evidence type="ECO:0000313" key="12">
    <source>
        <dbReference type="Proteomes" id="UP001059596"/>
    </source>
</evidence>
<feature type="signal peptide" evidence="9">
    <location>
        <begin position="1"/>
        <end position="22"/>
    </location>
</feature>
<dbReference type="SMART" id="SM00020">
    <property type="entry name" value="Tryp_SPc"/>
    <property type="match status" value="1"/>
</dbReference>
<dbReference type="PROSITE" id="PS50240">
    <property type="entry name" value="TRYPSIN_DOM"/>
    <property type="match status" value="1"/>
</dbReference>
<keyword evidence="7" id="KW-1015">Disulfide bond</keyword>
<dbReference type="GO" id="GO:0006508">
    <property type="term" value="P:proteolysis"/>
    <property type="evidence" value="ECO:0007669"/>
    <property type="project" value="UniProtKB-KW"/>
</dbReference>
<organism evidence="11 12">
    <name type="scientific">Drosophila gunungcola</name>
    <name type="common">fruit fly</name>
    <dbReference type="NCBI Taxonomy" id="103775"/>
    <lineage>
        <taxon>Eukaryota</taxon>
        <taxon>Metazoa</taxon>
        <taxon>Ecdysozoa</taxon>
        <taxon>Arthropoda</taxon>
        <taxon>Hexapoda</taxon>
        <taxon>Insecta</taxon>
        <taxon>Pterygota</taxon>
        <taxon>Neoptera</taxon>
        <taxon>Endopterygota</taxon>
        <taxon>Diptera</taxon>
        <taxon>Brachycera</taxon>
        <taxon>Muscomorpha</taxon>
        <taxon>Ephydroidea</taxon>
        <taxon>Drosophilidae</taxon>
        <taxon>Drosophila</taxon>
        <taxon>Sophophora</taxon>
    </lineage>
</organism>
<keyword evidence="12" id="KW-1185">Reference proteome</keyword>
<keyword evidence="4" id="KW-0720">Serine protease</keyword>
<dbReference type="PANTHER" id="PTHR24256">
    <property type="entry name" value="TRYPTASE-RELATED"/>
    <property type="match status" value="1"/>
</dbReference>
<dbReference type="InterPro" id="IPR001254">
    <property type="entry name" value="Trypsin_dom"/>
</dbReference>
<dbReference type="Proteomes" id="UP001059596">
    <property type="component" value="Unassembled WGS sequence"/>
</dbReference>
<sequence>MVLKVGIAVIACLFLWTNEGSTDLLEKNCGTTKRLSRFKRVVGGQDAEIFSNPWMVILLKDLKMICGGTLITSHSVRPICLLVNEQVGRTPTSFNLTGWGKTDGSGNGGASRILQTATLSNINLKKCIDYFGMEDLDESQICAGSSTADTCTGDSGAPLTAELIYGKIPRVFQFGIASFGAISCDGTSVYTNVTHYINWIMSTIDQN</sequence>
<protein>
    <recommendedName>
        <fullName evidence="10">Peptidase S1 domain-containing protein</fullName>
    </recommendedName>
</protein>
<dbReference type="Gene3D" id="2.40.10.10">
    <property type="entry name" value="Trypsin-like serine proteases"/>
    <property type="match status" value="3"/>
</dbReference>
<evidence type="ECO:0000256" key="4">
    <source>
        <dbReference type="ARBA" id="ARBA00022825"/>
    </source>
</evidence>
<dbReference type="Pfam" id="PF00089">
    <property type="entry name" value="Trypsin"/>
    <property type="match status" value="1"/>
</dbReference>
<dbReference type="EMBL" id="JAMKOV010000013">
    <property type="protein sequence ID" value="KAI8037205.1"/>
    <property type="molecule type" value="Genomic_DNA"/>
</dbReference>
<evidence type="ECO:0000256" key="6">
    <source>
        <dbReference type="ARBA" id="ARBA00023145"/>
    </source>
</evidence>
<dbReference type="InterPro" id="IPR051487">
    <property type="entry name" value="Ser/Thr_Proteases_Immune/Dev"/>
</dbReference>
<comment type="caution">
    <text evidence="11">The sequence shown here is derived from an EMBL/GenBank/DDBJ whole genome shotgun (WGS) entry which is preliminary data.</text>
</comment>
<evidence type="ECO:0000256" key="1">
    <source>
        <dbReference type="ARBA" id="ARBA00022670"/>
    </source>
</evidence>
<reference evidence="11" key="1">
    <citation type="journal article" date="2023" name="Genome Biol. Evol.">
        <title>Long-read-based Genome Assembly of Drosophila gunungcola Reveals Fewer Chemosensory Genes in Flower-breeding Species.</title>
        <authorList>
            <person name="Negi A."/>
            <person name="Liao B.Y."/>
            <person name="Yeh S.D."/>
        </authorList>
    </citation>
    <scope>NUCLEOTIDE SEQUENCE</scope>
    <source>
        <strain evidence="11">Sukarami</strain>
    </source>
</reference>
<keyword evidence="5" id="KW-0106">Calcium</keyword>
<accession>A0A9Q0BMN4</accession>
<keyword evidence="6" id="KW-0865">Zymogen</keyword>
<evidence type="ECO:0000256" key="2">
    <source>
        <dbReference type="ARBA" id="ARBA00022723"/>
    </source>
</evidence>
<keyword evidence="2" id="KW-0479">Metal-binding</keyword>
<name>A0A9Q0BMN4_9MUSC</name>
<proteinExistence type="inferred from homology"/>
<keyword evidence="1" id="KW-0645">Protease</keyword>
<dbReference type="SUPFAM" id="SSF50494">
    <property type="entry name" value="Trypsin-like serine proteases"/>
    <property type="match status" value="1"/>
</dbReference>
<evidence type="ECO:0000313" key="11">
    <source>
        <dbReference type="EMBL" id="KAI8037205.1"/>
    </source>
</evidence>
<keyword evidence="3" id="KW-0378">Hydrolase</keyword>
<evidence type="ECO:0000259" key="10">
    <source>
        <dbReference type="PROSITE" id="PS50240"/>
    </source>
</evidence>
<comment type="similarity">
    <text evidence="8">Belongs to the peptidase S1 family. CLIP subfamily.</text>
</comment>
<dbReference type="GO" id="GO:0004252">
    <property type="term" value="F:serine-type endopeptidase activity"/>
    <property type="evidence" value="ECO:0007669"/>
    <property type="project" value="InterPro"/>
</dbReference>
<feature type="chain" id="PRO_5040199057" description="Peptidase S1 domain-containing protein" evidence="9">
    <location>
        <begin position="23"/>
        <end position="207"/>
    </location>
</feature>
<gene>
    <name evidence="11" type="ORF">M5D96_009956</name>
</gene>
<evidence type="ECO:0000256" key="5">
    <source>
        <dbReference type="ARBA" id="ARBA00022837"/>
    </source>
</evidence>
<evidence type="ECO:0000256" key="3">
    <source>
        <dbReference type="ARBA" id="ARBA00022801"/>
    </source>
</evidence>
<dbReference type="FunFam" id="2.40.10.10:FF:000078">
    <property type="entry name" value="Serine protease H137"/>
    <property type="match status" value="1"/>
</dbReference>
<keyword evidence="9" id="KW-0732">Signal</keyword>
<dbReference type="AlphaFoldDB" id="A0A9Q0BMN4"/>
<dbReference type="InterPro" id="IPR043504">
    <property type="entry name" value="Peptidase_S1_PA_chymotrypsin"/>
</dbReference>
<evidence type="ECO:0000256" key="7">
    <source>
        <dbReference type="ARBA" id="ARBA00023157"/>
    </source>
</evidence>
<evidence type="ECO:0000256" key="8">
    <source>
        <dbReference type="ARBA" id="ARBA00024195"/>
    </source>
</evidence>
<dbReference type="InterPro" id="IPR009003">
    <property type="entry name" value="Peptidase_S1_PA"/>
</dbReference>
<evidence type="ECO:0000256" key="9">
    <source>
        <dbReference type="SAM" id="SignalP"/>
    </source>
</evidence>
<feature type="domain" description="Peptidase S1" evidence="10">
    <location>
        <begin position="12"/>
        <end position="205"/>
    </location>
</feature>